<evidence type="ECO:0000256" key="7">
    <source>
        <dbReference type="SAM" id="SignalP"/>
    </source>
</evidence>
<keyword evidence="4 6" id="KW-1015">Disulfide bond</keyword>
<dbReference type="KEGG" id="lak:106153329"/>
<evidence type="ECO:0000313" key="10">
    <source>
        <dbReference type="RefSeq" id="XP_013382664.1"/>
    </source>
</evidence>
<dbReference type="PROSITE" id="PS01186">
    <property type="entry name" value="EGF_2"/>
    <property type="match status" value="1"/>
</dbReference>
<dbReference type="AlphaFoldDB" id="A0A1S3HBY5"/>
<reference evidence="10" key="1">
    <citation type="submission" date="2025-08" db="UniProtKB">
        <authorList>
            <consortium name="RefSeq"/>
        </authorList>
    </citation>
    <scope>IDENTIFICATION</scope>
    <source>
        <tissue evidence="10">Gonads</tissue>
    </source>
</reference>
<keyword evidence="3" id="KW-0677">Repeat</keyword>
<sequence length="154" mass="17271">MVARIFNVLLLVKVTALYVLEYNTSFAQVSSPTKLTELNRGIYEIGEKLHKECPSFFDRKLAENLLILGRRQTTETASILKKRDAMLDLELRLAEKTLAHLTKEYETCVKGRDPCASSPCLNGSTCYVFSGNVWCECVSGFGGKHCEKDLDNAK</sequence>
<keyword evidence="5" id="KW-0325">Glycoprotein</keyword>
<dbReference type="InParanoid" id="A0A1S3HBY5"/>
<dbReference type="SMART" id="SM00181">
    <property type="entry name" value="EGF"/>
    <property type="match status" value="1"/>
</dbReference>
<evidence type="ECO:0000259" key="8">
    <source>
        <dbReference type="PROSITE" id="PS50026"/>
    </source>
</evidence>
<dbReference type="Gene3D" id="2.10.25.10">
    <property type="entry name" value="Laminin"/>
    <property type="match status" value="1"/>
</dbReference>
<feature type="signal peptide" evidence="7">
    <location>
        <begin position="1"/>
        <end position="16"/>
    </location>
</feature>
<dbReference type="FunFam" id="2.10.25.10:FF:000012">
    <property type="entry name" value="Delta-like protein"/>
    <property type="match status" value="1"/>
</dbReference>
<evidence type="ECO:0000256" key="3">
    <source>
        <dbReference type="ARBA" id="ARBA00022737"/>
    </source>
</evidence>
<dbReference type="InterPro" id="IPR000742">
    <property type="entry name" value="EGF"/>
</dbReference>
<evidence type="ECO:0000256" key="4">
    <source>
        <dbReference type="ARBA" id="ARBA00023157"/>
    </source>
</evidence>
<keyword evidence="2 7" id="KW-0732">Signal</keyword>
<evidence type="ECO:0000256" key="5">
    <source>
        <dbReference type="ARBA" id="ARBA00023180"/>
    </source>
</evidence>
<keyword evidence="1 6" id="KW-0245">EGF-like domain</keyword>
<gene>
    <name evidence="10" type="primary">LOC106153329</name>
</gene>
<feature type="disulfide bond" evidence="6">
    <location>
        <begin position="137"/>
        <end position="146"/>
    </location>
</feature>
<comment type="caution">
    <text evidence="6">Lacks conserved residue(s) required for the propagation of feature annotation.</text>
</comment>
<proteinExistence type="predicted"/>
<dbReference type="OrthoDB" id="6516201at2759"/>
<dbReference type="Proteomes" id="UP000085678">
    <property type="component" value="Unplaced"/>
</dbReference>
<feature type="domain" description="EGF-like" evidence="8">
    <location>
        <begin position="111"/>
        <end position="147"/>
    </location>
</feature>
<dbReference type="Pfam" id="PF00008">
    <property type="entry name" value="EGF"/>
    <property type="match status" value="1"/>
</dbReference>
<evidence type="ECO:0000313" key="9">
    <source>
        <dbReference type="Proteomes" id="UP000085678"/>
    </source>
</evidence>
<protein>
    <submittedName>
        <fullName evidence="10">Coagulation factor X-like</fullName>
    </submittedName>
</protein>
<dbReference type="CDD" id="cd00054">
    <property type="entry name" value="EGF_CA"/>
    <property type="match status" value="1"/>
</dbReference>
<evidence type="ECO:0000256" key="2">
    <source>
        <dbReference type="ARBA" id="ARBA00022729"/>
    </source>
</evidence>
<organism evidence="9 10">
    <name type="scientific">Lingula anatina</name>
    <name type="common">Brachiopod</name>
    <name type="synonym">Lingula unguis</name>
    <dbReference type="NCBI Taxonomy" id="7574"/>
    <lineage>
        <taxon>Eukaryota</taxon>
        <taxon>Metazoa</taxon>
        <taxon>Spiralia</taxon>
        <taxon>Lophotrochozoa</taxon>
        <taxon>Brachiopoda</taxon>
        <taxon>Linguliformea</taxon>
        <taxon>Lingulata</taxon>
        <taxon>Lingulida</taxon>
        <taxon>Linguloidea</taxon>
        <taxon>Lingulidae</taxon>
        <taxon>Lingula</taxon>
    </lineage>
</organism>
<dbReference type="GeneID" id="106153329"/>
<dbReference type="SUPFAM" id="SSF57196">
    <property type="entry name" value="EGF/Laminin"/>
    <property type="match status" value="1"/>
</dbReference>
<dbReference type="STRING" id="7574.A0A1S3HBY5"/>
<feature type="chain" id="PRO_5010370123" evidence="7">
    <location>
        <begin position="17"/>
        <end position="154"/>
    </location>
</feature>
<dbReference type="PROSITE" id="PS50026">
    <property type="entry name" value="EGF_3"/>
    <property type="match status" value="1"/>
</dbReference>
<accession>A0A1S3HBY5</accession>
<keyword evidence="9" id="KW-1185">Reference proteome</keyword>
<dbReference type="RefSeq" id="XP_013382664.1">
    <property type="nucleotide sequence ID" value="XM_013527210.1"/>
</dbReference>
<dbReference type="PROSITE" id="PS00022">
    <property type="entry name" value="EGF_1"/>
    <property type="match status" value="1"/>
</dbReference>
<evidence type="ECO:0000256" key="6">
    <source>
        <dbReference type="PROSITE-ProRule" id="PRU00076"/>
    </source>
</evidence>
<name>A0A1S3HBY5_LINAN</name>
<evidence type="ECO:0000256" key="1">
    <source>
        <dbReference type="ARBA" id="ARBA00022536"/>
    </source>
</evidence>